<feature type="compositionally biased region" description="Polar residues" evidence="1">
    <location>
        <begin position="60"/>
        <end position="69"/>
    </location>
</feature>
<dbReference type="Pfam" id="PF23434">
    <property type="entry name" value="DUF7120"/>
    <property type="match status" value="1"/>
</dbReference>
<dbReference type="RefSeq" id="WP_162317305.1">
    <property type="nucleotide sequence ID" value="NZ_JAHQXF010000001.1"/>
</dbReference>
<dbReference type="Proteomes" id="UP000766550">
    <property type="component" value="Unassembled WGS sequence"/>
</dbReference>
<comment type="caution">
    <text evidence="2">The sequence shown here is derived from an EMBL/GenBank/DDBJ whole genome shotgun (WGS) entry which is preliminary data.</text>
</comment>
<dbReference type="SUPFAM" id="SSF47598">
    <property type="entry name" value="Ribbon-helix-helix"/>
    <property type="match status" value="1"/>
</dbReference>
<dbReference type="CDD" id="cd22231">
    <property type="entry name" value="RHH_NikR_HicB-like"/>
    <property type="match status" value="1"/>
</dbReference>
<gene>
    <name evidence="2" type="ORF">KTS45_08505</name>
</gene>
<name>A0A8J7Y3U2_9EURY</name>
<protein>
    <submittedName>
        <fullName evidence="2">Ribbon-helix-helix domain-containing protein</fullName>
    </submittedName>
</protein>
<dbReference type="InterPro" id="IPR010985">
    <property type="entry name" value="Ribbon_hlx_hlx"/>
</dbReference>
<evidence type="ECO:0000256" key="1">
    <source>
        <dbReference type="SAM" id="MobiDB-lite"/>
    </source>
</evidence>
<keyword evidence="3" id="KW-1185">Reference proteome</keyword>
<organism evidence="2 3">
    <name type="scientific">Haloarcula limicola</name>
    <dbReference type="NCBI Taxonomy" id="1429915"/>
    <lineage>
        <taxon>Archaea</taxon>
        <taxon>Methanobacteriati</taxon>
        <taxon>Methanobacteriota</taxon>
        <taxon>Stenosarchaea group</taxon>
        <taxon>Halobacteria</taxon>
        <taxon>Halobacteriales</taxon>
        <taxon>Haloarculaceae</taxon>
        <taxon>Haloarcula</taxon>
    </lineage>
</organism>
<dbReference type="AlphaFoldDB" id="A0A8J7Y3U2"/>
<dbReference type="GO" id="GO:0006355">
    <property type="term" value="P:regulation of DNA-templated transcription"/>
    <property type="evidence" value="ECO:0007669"/>
    <property type="project" value="InterPro"/>
</dbReference>
<evidence type="ECO:0000313" key="3">
    <source>
        <dbReference type="Proteomes" id="UP000766550"/>
    </source>
</evidence>
<proteinExistence type="predicted"/>
<accession>A0A8J7Y3U2</accession>
<feature type="region of interest" description="Disordered" evidence="1">
    <location>
        <begin position="43"/>
        <end position="79"/>
    </location>
</feature>
<dbReference type="InterPro" id="IPR055544">
    <property type="entry name" value="DUF7120"/>
</dbReference>
<feature type="compositionally biased region" description="Acidic residues" evidence="1">
    <location>
        <begin position="47"/>
        <end position="58"/>
    </location>
</feature>
<reference evidence="2 3" key="1">
    <citation type="submission" date="2021-06" db="EMBL/GenBank/DDBJ databases">
        <title>New haloarchaea isolates fom saline soil.</title>
        <authorList>
            <person name="Duran-Viseras A."/>
            <person name="Sanchez-Porro C.S."/>
            <person name="Ventosa A."/>
        </authorList>
    </citation>
    <scope>NUCLEOTIDE SEQUENCE [LARGE SCALE GENOMIC DNA]</scope>
    <source>
        <strain evidence="2 3">JCM 183640</strain>
    </source>
</reference>
<dbReference type="OrthoDB" id="298109at2157"/>
<dbReference type="EMBL" id="JAHQXF010000001">
    <property type="protein sequence ID" value="MBV0924240.1"/>
    <property type="molecule type" value="Genomic_DNA"/>
</dbReference>
<sequence length="79" mass="8933">MSRIKVSLPDQVDSDIDRLVEQGEFINRDQAVEELLSRGISAYNTTTEDDTTDVDDDMFGQTTNEQQDPAVQDDDEFGF</sequence>
<evidence type="ECO:0000313" key="2">
    <source>
        <dbReference type="EMBL" id="MBV0924240.1"/>
    </source>
</evidence>